<feature type="compositionally biased region" description="Basic and acidic residues" evidence="1">
    <location>
        <begin position="150"/>
        <end position="159"/>
    </location>
</feature>
<sequence length="226" mass="24469">MGIVACFIVNYLIFEGIIGMEAKRSSFELFGGNGGSQARVGDSQPSYFSQGFNLSQFPIPMMPSAPSLFPFMRPPIPSAPMISLVPPAPTPIPGSFAASSTVAPMSPISMFGPSIPLMRPPSNGGRRRASSVPQDRSLDSNPTFISEQASPKDTDHGDARGANLAVTTRNCMVWADWMTVALLECKKVKYDEVENIIGREAIVSNDAKWRRIQSLMREKGVNADIT</sequence>
<gene>
    <name evidence="2" type="ORF">R1flu_006772</name>
</gene>
<reference evidence="2 3" key="1">
    <citation type="submission" date="2024-09" db="EMBL/GenBank/DDBJ databases">
        <title>Chromosome-scale assembly of Riccia fluitans.</title>
        <authorList>
            <person name="Paukszto L."/>
            <person name="Sawicki J."/>
            <person name="Karawczyk K."/>
            <person name="Piernik-Szablinska J."/>
            <person name="Szczecinska M."/>
            <person name="Mazdziarz M."/>
        </authorList>
    </citation>
    <scope>NUCLEOTIDE SEQUENCE [LARGE SCALE GENOMIC DNA]</scope>
    <source>
        <strain evidence="2">Rf_01</strain>
        <tissue evidence="2">Aerial parts of the thallus</tissue>
    </source>
</reference>
<feature type="region of interest" description="Disordered" evidence="1">
    <location>
        <begin position="117"/>
        <end position="160"/>
    </location>
</feature>
<organism evidence="2 3">
    <name type="scientific">Riccia fluitans</name>
    <dbReference type="NCBI Taxonomy" id="41844"/>
    <lineage>
        <taxon>Eukaryota</taxon>
        <taxon>Viridiplantae</taxon>
        <taxon>Streptophyta</taxon>
        <taxon>Embryophyta</taxon>
        <taxon>Marchantiophyta</taxon>
        <taxon>Marchantiopsida</taxon>
        <taxon>Marchantiidae</taxon>
        <taxon>Marchantiales</taxon>
        <taxon>Ricciaceae</taxon>
        <taxon>Riccia</taxon>
    </lineage>
</organism>
<accession>A0ABD1YX66</accession>
<keyword evidence="3" id="KW-1185">Reference proteome</keyword>
<feature type="compositionally biased region" description="Polar residues" evidence="1">
    <location>
        <begin position="131"/>
        <end position="149"/>
    </location>
</feature>
<dbReference type="EMBL" id="JBHFFA010000003">
    <property type="protein sequence ID" value="KAL2635293.1"/>
    <property type="molecule type" value="Genomic_DNA"/>
</dbReference>
<comment type="caution">
    <text evidence="2">The sequence shown here is derived from an EMBL/GenBank/DDBJ whole genome shotgun (WGS) entry which is preliminary data.</text>
</comment>
<protein>
    <submittedName>
        <fullName evidence="2">Uncharacterized protein</fullName>
    </submittedName>
</protein>
<proteinExistence type="predicted"/>
<evidence type="ECO:0000313" key="2">
    <source>
        <dbReference type="EMBL" id="KAL2635293.1"/>
    </source>
</evidence>
<name>A0ABD1YX66_9MARC</name>
<dbReference type="AlphaFoldDB" id="A0ABD1YX66"/>
<evidence type="ECO:0000313" key="3">
    <source>
        <dbReference type="Proteomes" id="UP001605036"/>
    </source>
</evidence>
<evidence type="ECO:0000256" key="1">
    <source>
        <dbReference type="SAM" id="MobiDB-lite"/>
    </source>
</evidence>
<dbReference type="Proteomes" id="UP001605036">
    <property type="component" value="Unassembled WGS sequence"/>
</dbReference>